<keyword evidence="7" id="KW-0965">Cell junction</keyword>
<keyword evidence="8 9" id="KW-0440">LIM domain</keyword>
<dbReference type="AlphaFoldDB" id="A0AAV0AY33"/>
<dbReference type="PROSITE" id="PS50023">
    <property type="entry name" value="LIM_DOMAIN_2"/>
    <property type="match status" value="2"/>
</dbReference>
<comment type="caution">
    <text evidence="12">The sequence shown here is derived from an EMBL/GenBank/DDBJ whole genome shotgun (WGS) entry which is preliminary data.</text>
</comment>
<dbReference type="Proteomes" id="UP001153365">
    <property type="component" value="Unassembled WGS sequence"/>
</dbReference>
<sequence>MSTPLLRRLAAYHSHNSINCNRDEPTQDQNQYPHHQQQQQHQLPVLQSTSKSLPYIPPFVSPLRPNRHNSVSQKRPLPPVPPNQIGSNGLLRSATYLSGFYQSPHPTSFTGSNQSDSNTQNLNKRALPSPKPLEPKRINTDNGFESSIENLPVQNLRNQQFKKPLPLPPQSSSVTLELEHDQSGVMYHPENQSQCLSARKSQNLRSEPQIPIIITEEENLDDVPKLVIPDECDDDESSSQEREKAAEEPPVIITAEELEPFRIGNLPEIIIGCEDDEAEEENALDERGDEEDLSSGMDKKPRRTLPIRPIFKKDSLNCASCYQLITGRVVHALEQRWHPDCFTCQHCGQALEHVAFYEHDGKAYCGVDYDELFSLKCHHCNTSINDESYVTLEDPSLPGGPRHYHQLHLFCAECGDPFLNPKSLEERSRISKDPSLRQPQQQPSRHPIDGQDRGASDSLDVGMDPKPFVLYKGYPYCERCDNRLHKPKCWGCKSPLLGDFVKALDKQWHADCFVCFSCEEAFHNNIFFLLKEDDLKKLEQRYSINDNYHTKMKNVKSNRSDRPICETCYSNLN</sequence>
<dbReference type="GO" id="GO:0030036">
    <property type="term" value="P:actin cytoskeleton organization"/>
    <property type="evidence" value="ECO:0007669"/>
    <property type="project" value="TreeGrafter"/>
</dbReference>
<evidence type="ECO:0000256" key="2">
    <source>
        <dbReference type="ARBA" id="ARBA00004496"/>
    </source>
</evidence>
<evidence type="ECO:0000256" key="1">
    <source>
        <dbReference type="ARBA" id="ARBA00004282"/>
    </source>
</evidence>
<dbReference type="Gene3D" id="2.10.110.10">
    <property type="entry name" value="Cysteine Rich Protein"/>
    <property type="match status" value="3"/>
</dbReference>
<dbReference type="EMBL" id="CALTRL010001743">
    <property type="protein sequence ID" value="CAH7673545.1"/>
    <property type="molecule type" value="Genomic_DNA"/>
</dbReference>
<dbReference type="GO" id="GO:0005737">
    <property type="term" value="C:cytoplasm"/>
    <property type="evidence" value="ECO:0007669"/>
    <property type="project" value="UniProtKB-SubCell"/>
</dbReference>
<feature type="domain" description="LIM zinc-binding" evidence="11">
    <location>
        <begin position="487"/>
        <end position="573"/>
    </location>
</feature>
<dbReference type="GO" id="GO:0051371">
    <property type="term" value="F:muscle alpha-actinin binding"/>
    <property type="evidence" value="ECO:0007669"/>
    <property type="project" value="TreeGrafter"/>
</dbReference>
<comment type="subcellular location">
    <subcellularLocation>
        <location evidence="1">Cell junction</location>
    </subcellularLocation>
    <subcellularLocation>
        <location evidence="2">Cytoplasm</location>
    </subcellularLocation>
</comment>
<dbReference type="GO" id="GO:0003779">
    <property type="term" value="F:actin binding"/>
    <property type="evidence" value="ECO:0007669"/>
    <property type="project" value="TreeGrafter"/>
</dbReference>
<evidence type="ECO:0000256" key="8">
    <source>
        <dbReference type="ARBA" id="ARBA00023038"/>
    </source>
</evidence>
<evidence type="ECO:0000256" key="6">
    <source>
        <dbReference type="ARBA" id="ARBA00022833"/>
    </source>
</evidence>
<dbReference type="FunFam" id="2.10.110.10:FF:000008">
    <property type="entry name" value="Paxillin isoform 1"/>
    <property type="match status" value="1"/>
</dbReference>
<evidence type="ECO:0000259" key="11">
    <source>
        <dbReference type="PROSITE" id="PS50023"/>
    </source>
</evidence>
<dbReference type="Pfam" id="PF00412">
    <property type="entry name" value="LIM"/>
    <property type="match status" value="2"/>
</dbReference>
<feature type="compositionally biased region" description="Polar residues" evidence="10">
    <location>
        <begin position="102"/>
        <end position="123"/>
    </location>
</feature>
<feature type="compositionally biased region" description="Low complexity" evidence="10">
    <location>
        <begin position="436"/>
        <end position="445"/>
    </location>
</feature>
<dbReference type="PANTHER" id="PTHR24214">
    <property type="entry name" value="PDZ AND LIM DOMAIN PROTEIN ZASP"/>
    <property type="match status" value="1"/>
</dbReference>
<feature type="region of interest" description="Disordered" evidence="10">
    <location>
        <begin position="56"/>
        <end position="89"/>
    </location>
</feature>
<dbReference type="InterPro" id="IPR001781">
    <property type="entry name" value="Znf_LIM"/>
</dbReference>
<organism evidence="12 13">
    <name type="scientific">Phakopsora pachyrhizi</name>
    <name type="common">Asian soybean rust disease fungus</name>
    <dbReference type="NCBI Taxonomy" id="170000"/>
    <lineage>
        <taxon>Eukaryota</taxon>
        <taxon>Fungi</taxon>
        <taxon>Dikarya</taxon>
        <taxon>Basidiomycota</taxon>
        <taxon>Pucciniomycotina</taxon>
        <taxon>Pucciniomycetes</taxon>
        <taxon>Pucciniales</taxon>
        <taxon>Phakopsoraceae</taxon>
        <taxon>Phakopsora</taxon>
    </lineage>
</organism>
<evidence type="ECO:0000256" key="5">
    <source>
        <dbReference type="ARBA" id="ARBA00022737"/>
    </source>
</evidence>
<feature type="region of interest" description="Disordered" evidence="10">
    <location>
        <begin position="16"/>
        <end position="44"/>
    </location>
</feature>
<feature type="region of interest" description="Disordered" evidence="10">
    <location>
        <begin position="102"/>
        <end position="145"/>
    </location>
</feature>
<dbReference type="GO" id="GO:0001725">
    <property type="term" value="C:stress fiber"/>
    <property type="evidence" value="ECO:0007669"/>
    <property type="project" value="TreeGrafter"/>
</dbReference>
<keyword evidence="13" id="KW-1185">Reference proteome</keyword>
<feature type="region of interest" description="Disordered" evidence="10">
    <location>
        <begin position="429"/>
        <end position="461"/>
    </location>
</feature>
<name>A0AAV0AY33_PHAPC</name>
<dbReference type="SUPFAM" id="SSF57716">
    <property type="entry name" value="Glucocorticoid receptor-like (DNA-binding domain)"/>
    <property type="match status" value="3"/>
</dbReference>
<protein>
    <submittedName>
        <fullName evidence="12">Expressed protein</fullName>
    </submittedName>
</protein>
<evidence type="ECO:0000256" key="9">
    <source>
        <dbReference type="PROSITE-ProRule" id="PRU00125"/>
    </source>
</evidence>
<dbReference type="PROSITE" id="PS00478">
    <property type="entry name" value="LIM_DOMAIN_1"/>
    <property type="match status" value="2"/>
</dbReference>
<feature type="region of interest" description="Disordered" evidence="10">
    <location>
        <begin position="278"/>
        <end position="301"/>
    </location>
</feature>
<feature type="domain" description="LIM zinc-binding" evidence="11">
    <location>
        <begin position="316"/>
        <end position="375"/>
    </location>
</feature>
<keyword evidence="5" id="KW-0677">Repeat</keyword>
<proteinExistence type="predicted"/>
<accession>A0AAV0AY33</accession>
<reference evidence="12" key="1">
    <citation type="submission" date="2022-06" db="EMBL/GenBank/DDBJ databases">
        <authorList>
            <consortium name="SYNGENTA / RWTH Aachen University"/>
        </authorList>
    </citation>
    <scope>NUCLEOTIDE SEQUENCE</scope>
</reference>
<evidence type="ECO:0000256" key="3">
    <source>
        <dbReference type="ARBA" id="ARBA00022490"/>
    </source>
</evidence>
<dbReference type="GO" id="GO:0046872">
    <property type="term" value="F:metal ion binding"/>
    <property type="evidence" value="ECO:0007669"/>
    <property type="project" value="UniProtKB-KW"/>
</dbReference>
<keyword evidence="4 9" id="KW-0479">Metal-binding</keyword>
<feature type="compositionally biased region" description="Acidic residues" evidence="10">
    <location>
        <begin position="278"/>
        <end position="293"/>
    </location>
</feature>
<evidence type="ECO:0000313" key="13">
    <source>
        <dbReference type="Proteomes" id="UP001153365"/>
    </source>
</evidence>
<dbReference type="GO" id="GO:0030695">
    <property type="term" value="F:GTPase regulator activity"/>
    <property type="evidence" value="ECO:0007669"/>
    <property type="project" value="UniProtKB-ARBA"/>
</dbReference>
<feature type="compositionally biased region" description="Basic and acidic residues" evidence="10">
    <location>
        <begin position="446"/>
        <end position="455"/>
    </location>
</feature>
<keyword evidence="3" id="KW-0963">Cytoplasm</keyword>
<gene>
    <name evidence="12" type="ORF">PPACK8108_LOCUS8419</name>
</gene>
<evidence type="ECO:0000256" key="4">
    <source>
        <dbReference type="ARBA" id="ARBA00022723"/>
    </source>
</evidence>
<dbReference type="GO" id="GO:0031941">
    <property type="term" value="C:filamentous actin"/>
    <property type="evidence" value="ECO:0007669"/>
    <property type="project" value="TreeGrafter"/>
</dbReference>
<dbReference type="InterPro" id="IPR050604">
    <property type="entry name" value="PDZ-LIM_domain"/>
</dbReference>
<feature type="compositionally biased region" description="Low complexity" evidence="10">
    <location>
        <begin position="27"/>
        <end position="42"/>
    </location>
</feature>
<dbReference type="SMART" id="SM00132">
    <property type="entry name" value="LIM"/>
    <property type="match status" value="2"/>
</dbReference>
<keyword evidence="6 9" id="KW-0862">Zinc</keyword>
<dbReference type="PANTHER" id="PTHR24214:SF38">
    <property type="entry name" value="PDZ AND LIM DOMAIN PROTEIN ZASP-RELATED"/>
    <property type="match status" value="1"/>
</dbReference>
<evidence type="ECO:0000256" key="7">
    <source>
        <dbReference type="ARBA" id="ARBA00022949"/>
    </source>
</evidence>
<evidence type="ECO:0000256" key="10">
    <source>
        <dbReference type="SAM" id="MobiDB-lite"/>
    </source>
</evidence>
<evidence type="ECO:0000313" key="12">
    <source>
        <dbReference type="EMBL" id="CAH7673545.1"/>
    </source>
</evidence>
<feature type="region of interest" description="Disordered" evidence="10">
    <location>
        <begin position="223"/>
        <end position="248"/>
    </location>
</feature>